<evidence type="ECO:0000313" key="3">
    <source>
        <dbReference type="Proteomes" id="UP000193207"/>
    </source>
</evidence>
<dbReference type="OrthoDB" id="7778431at2"/>
<name>A0A1X6Z843_9RHOB</name>
<reference evidence="2 3" key="1">
    <citation type="submission" date="2017-03" db="EMBL/GenBank/DDBJ databases">
        <authorList>
            <person name="Afonso C.L."/>
            <person name="Miller P.J."/>
            <person name="Scott M.A."/>
            <person name="Spackman E."/>
            <person name="Goraichik I."/>
            <person name="Dimitrov K.M."/>
            <person name="Suarez D.L."/>
            <person name="Swayne D.E."/>
        </authorList>
    </citation>
    <scope>NUCLEOTIDE SEQUENCE [LARGE SCALE GENOMIC DNA]</scope>
    <source>
        <strain evidence="2 3">CECT 8110</strain>
    </source>
</reference>
<evidence type="ECO:0000256" key="1">
    <source>
        <dbReference type="SAM" id="MobiDB-lite"/>
    </source>
</evidence>
<gene>
    <name evidence="2" type="ORF">ROH8110_02271</name>
</gene>
<organism evidence="2 3">
    <name type="scientific">Roseovarius halotolerans</name>
    <dbReference type="NCBI Taxonomy" id="505353"/>
    <lineage>
        <taxon>Bacteria</taxon>
        <taxon>Pseudomonadati</taxon>
        <taxon>Pseudomonadota</taxon>
        <taxon>Alphaproteobacteria</taxon>
        <taxon>Rhodobacterales</taxon>
        <taxon>Roseobacteraceae</taxon>
        <taxon>Roseovarius</taxon>
    </lineage>
</organism>
<dbReference type="RefSeq" id="WP_085817912.1">
    <property type="nucleotide sequence ID" value="NZ_FWFU01000003.1"/>
</dbReference>
<sequence length="89" mass="10150">MERDPLDSKGLIREAYRIDGIESPECRSIFLDWALSLPDDQDQNAAITRLLGQYGADNPDHPMTQVLREGLEAGESPRRRGGWRARQRD</sequence>
<evidence type="ECO:0000313" key="2">
    <source>
        <dbReference type="EMBL" id="SLN43714.1"/>
    </source>
</evidence>
<feature type="region of interest" description="Disordered" evidence="1">
    <location>
        <begin position="69"/>
        <end position="89"/>
    </location>
</feature>
<proteinExistence type="predicted"/>
<dbReference type="EMBL" id="FWFU01000003">
    <property type="protein sequence ID" value="SLN43714.1"/>
    <property type="molecule type" value="Genomic_DNA"/>
</dbReference>
<dbReference type="Proteomes" id="UP000193207">
    <property type="component" value="Unassembled WGS sequence"/>
</dbReference>
<dbReference type="AlphaFoldDB" id="A0A1X6Z843"/>
<accession>A0A1X6Z843</accession>
<protein>
    <submittedName>
        <fullName evidence="2">Uncharacterized protein</fullName>
    </submittedName>
</protein>
<keyword evidence="3" id="KW-1185">Reference proteome</keyword>
<feature type="compositionally biased region" description="Basic residues" evidence="1">
    <location>
        <begin position="79"/>
        <end position="89"/>
    </location>
</feature>
<feature type="compositionally biased region" description="Basic and acidic residues" evidence="1">
    <location>
        <begin position="69"/>
        <end position="78"/>
    </location>
</feature>